<dbReference type="SUPFAM" id="SSF55418">
    <property type="entry name" value="eIF4e-like"/>
    <property type="match status" value="1"/>
</dbReference>
<gene>
    <name evidence="10" type="primary">LOC106164881</name>
</gene>
<evidence type="ECO:0000256" key="7">
    <source>
        <dbReference type="SAM" id="MobiDB-lite"/>
    </source>
</evidence>
<dbReference type="KEGG" id="lak:106164881"/>
<dbReference type="GO" id="GO:0006417">
    <property type="term" value="P:regulation of translation"/>
    <property type="evidence" value="ECO:0007669"/>
    <property type="project" value="UniProtKB-KW"/>
</dbReference>
<protein>
    <submittedName>
        <fullName evidence="10">Eukaryotic translation initiation factor 4E</fullName>
    </submittedName>
</protein>
<dbReference type="Proteomes" id="UP000085678">
    <property type="component" value="Unplaced"/>
</dbReference>
<feature type="compositionally biased region" description="Basic and acidic residues" evidence="7">
    <location>
        <begin position="8"/>
        <end position="22"/>
    </location>
</feature>
<organism evidence="9 10">
    <name type="scientific">Lingula anatina</name>
    <name type="common">Brachiopod</name>
    <name type="synonym">Lingula unguis</name>
    <dbReference type="NCBI Taxonomy" id="7574"/>
    <lineage>
        <taxon>Eukaryota</taxon>
        <taxon>Metazoa</taxon>
        <taxon>Spiralia</taxon>
        <taxon>Lophotrochozoa</taxon>
        <taxon>Brachiopoda</taxon>
        <taxon>Linguliformea</taxon>
        <taxon>Lingulata</taxon>
        <taxon>Lingulida</taxon>
        <taxon>Linguloidea</taxon>
        <taxon>Lingulidae</taxon>
        <taxon>Lingula</taxon>
    </lineage>
</organism>
<evidence type="ECO:0000256" key="1">
    <source>
        <dbReference type="ARBA" id="ARBA00009860"/>
    </source>
</evidence>
<dbReference type="PANTHER" id="PTHR11960:SF8">
    <property type="entry name" value="EUKARYOTIC TRANSLATION INITIATION FACTOR 4E1-RELATED"/>
    <property type="match status" value="1"/>
</dbReference>
<name>A0A1S3IJI6_LINAN</name>
<dbReference type="AlphaFoldDB" id="A0A1S3IJI6"/>
<feature type="transmembrane region" description="Helical" evidence="8">
    <location>
        <begin position="126"/>
        <end position="147"/>
    </location>
</feature>
<dbReference type="GeneID" id="106164881"/>
<evidence type="ECO:0000256" key="2">
    <source>
        <dbReference type="ARBA" id="ARBA00022540"/>
    </source>
</evidence>
<dbReference type="InParanoid" id="A0A1S3IJI6"/>
<keyword evidence="8" id="KW-1133">Transmembrane helix</keyword>
<proteinExistence type="inferred from homology"/>
<evidence type="ECO:0000256" key="5">
    <source>
        <dbReference type="ARBA" id="ARBA00022917"/>
    </source>
</evidence>
<dbReference type="Gene3D" id="3.30.760.10">
    <property type="entry name" value="RNA Cap, Translation Initiation Factor Eif4e"/>
    <property type="match status" value="1"/>
</dbReference>
<dbReference type="OrthoDB" id="590761at2759"/>
<evidence type="ECO:0000313" key="9">
    <source>
        <dbReference type="Proteomes" id="UP000085678"/>
    </source>
</evidence>
<evidence type="ECO:0000313" key="10">
    <source>
        <dbReference type="RefSeq" id="XP_013398377.1"/>
    </source>
</evidence>
<keyword evidence="8" id="KW-0812">Transmembrane</keyword>
<feature type="region of interest" description="Disordered" evidence="7">
    <location>
        <begin position="1"/>
        <end position="26"/>
    </location>
</feature>
<evidence type="ECO:0000256" key="3">
    <source>
        <dbReference type="ARBA" id="ARBA00022845"/>
    </source>
</evidence>
<dbReference type="PANTHER" id="PTHR11960">
    <property type="entry name" value="EUKARYOTIC TRANSLATION INITIATION FACTOR 4E RELATED"/>
    <property type="match status" value="1"/>
</dbReference>
<keyword evidence="5 6" id="KW-0648">Protein biosynthesis</keyword>
<dbReference type="GO" id="GO:0003743">
    <property type="term" value="F:translation initiation factor activity"/>
    <property type="evidence" value="ECO:0007669"/>
    <property type="project" value="UniProtKB-KW"/>
</dbReference>
<evidence type="ECO:0000256" key="4">
    <source>
        <dbReference type="ARBA" id="ARBA00022884"/>
    </source>
</evidence>
<evidence type="ECO:0000256" key="6">
    <source>
        <dbReference type="RuleBase" id="RU004374"/>
    </source>
</evidence>
<dbReference type="InterPro" id="IPR001040">
    <property type="entry name" value="TIF_eIF_4E"/>
</dbReference>
<comment type="similarity">
    <text evidence="1 6">Belongs to the eukaryotic initiation factor 4E family.</text>
</comment>
<keyword evidence="3" id="KW-0810">Translation regulation</keyword>
<dbReference type="GO" id="GO:0016281">
    <property type="term" value="C:eukaryotic translation initiation factor 4F complex"/>
    <property type="evidence" value="ECO:0007669"/>
    <property type="project" value="TreeGrafter"/>
</dbReference>
<keyword evidence="2 6" id="KW-0396">Initiation factor</keyword>
<dbReference type="InterPro" id="IPR023398">
    <property type="entry name" value="TIF_eIF4e-like"/>
</dbReference>
<sequence length="185" mass="21500">MASEQAEINERQPENSTDKGDQAEDDQEMTPEIIIKHPLQNRWALWFFKNDKAKDWASNLKLITSFDTVEDFWALYNHIQPASKLPSGCDYSLFKVNIMTKMADTWLYVLYGYNYIVVLKCNMPEYIMAHALFVILYASLEVFPFLFRKKLKERLTIPQKIAIGFQAHTDTIAKAGSTTKNRYTV</sequence>
<reference evidence="10" key="1">
    <citation type="submission" date="2025-08" db="UniProtKB">
        <authorList>
            <consortium name="RefSeq"/>
        </authorList>
    </citation>
    <scope>IDENTIFICATION</scope>
    <source>
        <tissue evidence="10">Gonads</tissue>
    </source>
</reference>
<evidence type="ECO:0000256" key="8">
    <source>
        <dbReference type="SAM" id="Phobius"/>
    </source>
</evidence>
<keyword evidence="4 6" id="KW-0694">RNA-binding</keyword>
<accession>A0A1S3IJI6</accession>
<dbReference type="RefSeq" id="XP_013398377.1">
    <property type="nucleotide sequence ID" value="XM_013542923.2"/>
</dbReference>
<dbReference type="GO" id="GO:0000340">
    <property type="term" value="F:RNA 7-methylguanosine cap binding"/>
    <property type="evidence" value="ECO:0007669"/>
    <property type="project" value="TreeGrafter"/>
</dbReference>
<keyword evidence="9" id="KW-1185">Reference proteome</keyword>
<keyword evidence="8" id="KW-0472">Membrane</keyword>
<dbReference type="Pfam" id="PF01652">
    <property type="entry name" value="IF4E"/>
    <property type="match status" value="1"/>
</dbReference>
<dbReference type="STRING" id="7574.A0A1S3IJI6"/>